<feature type="region of interest" description="Disordered" evidence="6">
    <location>
        <begin position="1"/>
        <end position="57"/>
    </location>
</feature>
<dbReference type="PANTHER" id="PTHR36115">
    <property type="entry name" value="PROLINE-RICH ANTIGEN HOMOLOG-RELATED"/>
    <property type="match status" value="1"/>
</dbReference>
<feature type="transmembrane region" description="Helical" evidence="7">
    <location>
        <begin position="103"/>
        <end position="120"/>
    </location>
</feature>
<evidence type="ECO:0000256" key="2">
    <source>
        <dbReference type="ARBA" id="ARBA00022475"/>
    </source>
</evidence>
<dbReference type="EMBL" id="BAAANF010000020">
    <property type="protein sequence ID" value="GAA1705302.1"/>
    <property type="molecule type" value="Genomic_DNA"/>
</dbReference>
<evidence type="ECO:0000259" key="8">
    <source>
        <dbReference type="Pfam" id="PF06271"/>
    </source>
</evidence>
<evidence type="ECO:0000256" key="6">
    <source>
        <dbReference type="SAM" id="MobiDB-lite"/>
    </source>
</evidence>
<proteinExistence type="predicted"/>
<dbReference type="InterPro" id="IPR051791">
    <property type="entry name" value="Pra-immunoreactive"/>
</dbReference>
<evidence type="ECO:0000256" key="3">
    <source>
        <dbReference type="ARBA" id="ARBA00022692"/>
    </source>
</evidence>
<evidence type="ECO:0000256" key="7">
    <source>
        <dbReference type="SAM" id="Phobius"/>
    </source>
</evidence>
<comment type="caution">
    <text evidence="9">The sequence shown here is derived from an EMBL/GenBank/DDBJ whole genome shotgun (WGS) entry which is preliminary data.</text>
</comment>
<dbReference type="RefSeq" id="WP_344159428.1">
    <property type="nucleotide sequence ID" value="NZ_BAAANF010000020.1"/>
</dbReference>
<dbReference type="Pfam" id="PF06271">
    <property type="entry name" value="RDD"/>
    <property type="match status" value="1"/>
</dbReference>
<protein>
    <recommendedName>
        <fullName evidence="8">RDD domain-containing protein</fullName>
    </recommendedName>
</protein>
<evidence type="ECO:0000313" key="10">
    <source>
        <dbReference type="Proteomes" id="UP001500280"/>
    </source>
</evidence>
<dbReference type="Proteomes" id="UP001500280">
    <property type="component" value="Unassembled WGS sequence"/>
</dbReference>
<evidence type="ECO:0000256" key="1">
    <source>
        <dbReference type="ARBA" id="ARBA00004651"/>
    </source>
</evidence>
<comment type="subcellular location">
    <subcellularLocation>
        <location evidence="1">Cell membrane</location>
        <topology evidence="1">Multi-pass membrane protein</topology>
    </subcellularLocation>
</comment>
<name>A0ABP4UJY6_9ACTN</name>
<dbReference type="InterPro" id="IPR010432">
    <property type="entry name" value="RDD"/>
</dbReference>
<keyword evidence="5 7" id="KW-0472">Membrane</keyword>
<feature type="compositionally biased region" description="Pro residues" evidence="6">
    <location>
        <begin position="1"/>
        <end position="30"/>
    </location>
</feature>
<accession>A0ABP4UJY6</accession>
<gene>
    <name evidence="9" type="ORF">GCM10009745_61140</name>
</gene>
<organism evidence="9 10">
    <name type="scientific">Kribbella yunnanensis</name>
    <dbReference type="NCBI Taxonomy" id="190194"/>
    <lineage>
        <taxon>Bacteria</taxon>
        <taxon>Bacillati</taxon>
        <taxon>Actinomycetota</taxon>
        <taxon>Actinomycetes</taxon>
        <taxon>Propionibacteriales</taxon>
        <taxon>Kribbellaceae</taxon>
        <taxon>Kribbella</taxon>
    </lineage>
</organism>
<keyword evidence="4 7" id="KW-1133">Transmembrane helix</keyword>
<evidence type="ECO:0000313" key="9">
    <source>
        <dbReference type="EMBL" id="GAA1705302.1"/>
    </source>
</evidence>
<feature type="domain" description="RDD" evidence="8">
    <location>
        <begin position="67"/>
        <end position="191"/>
    </location>
</feature>
<evidence type="ECO:0000256" key="4">
    <source>
        <dbReference type="ARBA" id="ARBA00022989"/>
    </source>
</evidence>
<keyword evidence="2" id="KW-1003">Cell membrane</keyword>
<feature type="transmembrane region" description="Helical" evidence="7">
    <location>
        <begin position="77"/>
        <end position="97"/>
    </location>
</feature>
<reference evidence="10" key="1">
    <citation type="journal article" date="2019" name="Int. J. Syst. Evol. Microbiol.">
        <title>The Global Catalogue of Microorganisms (GCM) 10K type strain sequencing project: providing services to taxonomists for standard genome sequencing and annotation.</title>
        <authorList>
            <consortium name="The Broad Institute Genomics Platform"/>
            <consortium name="The Broad Institute Genome Sequencing Center for Infectious Disease"/>
            <person name="Wu L."/>
            <person name="Ma J."/>
        </authorList>
    </citation>
    <scope>NUCLEOTIDE SEQUENCE [LARGE SCALE GENOMIC DNA]</scope>
    <source>
        <strain evidence="10">JCM 14307</strain>
    </source>
</reference>
<evidence type="ECO:0000256" key="5">
    <source>
        <dbReference type="ARBA" id="ARBA00023136"/>
    </source>
</evidence>
<keyword evidence="10" id="KW-1185">Reference proteome</keyword>
<keyword evidence="3 7" id="KW-0812">Transmembrane</keyword>
<sequence length="198" mass="21138">MTTPPYGGPTPPGQPNQYPPGQPNQYPPGQPGGGFQPGGQIQPGYNPYGQGPSGQGNFRYALPGDPVGFTTRVGASLIDGFVQGIPAGIGLIVTIAMHTSDAAGAPLSLGFLGSFVIWFLNRVIQQGRTGQSLGKKITGSRVISIETGERIGFGANLGREICAYFFNYLCFINLLWPLWDEKQQTWHDKVVNDIVVST</sequence>